<dbReference type="GO" id="GO:0000462">
    <property type="term" value="P:maturation of SSU-rRNA from tricistronic rRNA transcript (SSU-rRNA, 5.8S rRNA, LSU-rRNA)"/>
    <property type="evidence" value="ECO:0007669"/>
    <property type="project" value="InterPro"/>
</dbReference>
<keyword evidence="8" id="KW-1185">Reference proteome</keyword>
<proteinExistence type="inferred from homology"/>
<evidence type="ECO:0000313" key="8">
    <source>
        <dbReference type="Proteomes" id="UP000011096"/>
    </source>
</evidence>
<dbReference type="GeneID" id="43620956"/>
<reference evidence="7 8" key="1">
    <citation type="submission" date="2012-08" db="EMBL/GenBank/DDBJ databases">
        <authorList>
            <person name="Gan P.H.P."/>
            <person name="Ikeda K."/>
            <person name="Irieda H."/>
            <person name="Narusaka M."/>
            <person name="O'Connell R.J."/>
            <person name="Narusaka Y."/>
            <person name="Takano Y."/>
            <person name="Kubo Y."/>
            <person name="Shirasu K."/>
        </authorList>
    </citation>
    <scope>NUCLEOTIDE SEQUENCE [LARGE SCALE GENOMIC DNA]</scope>
    <source>
        <strain evidence="7 8">Nara gc5</strain>
    </source>
</reference>
<dbReference type="InterPro" id="IPR028160">
    <property type="entry name" value="Slx9-like"/>
</dbReference>
<sequence>MAPTAPTSLSAREKRMARIRGDIHPLAPHKTHRAEAQVDDAFLTNKKDKRTMKHSAFVSKISKASSKKTLKRRRPSKKLVTTMESLADALPDLADDGETAHSLEQLREGKVRHKSLKSRPGALKRKEKVVRGEMARFGASMAALANVPAAPVPVAAAPAAKVDGGDNVAMGDAAAEETSATAGRKRISKLPGKRWKIQKHAIPSTHYFKFWLAYLSMMFRLRAFAMPLCIMLTITDWQRRAAYRLLILSHIIPFTTYGLDRKLPCDFMMATYLALPDDPPSESISSKPPPNENLTSLLEGSEPTEQPKHHQPPKSSETTQTRTLLIFRELIYGLISLAVAATSFLGLLALLRAYDSKPEPKWSFVPWTQRITLNTMVSIVSTVFRSCILFPVATCISQFGWIWMMKPVGRSLQDLPSYNSASGGPVGSLNLLWRLRFWHYASIGATITLIAFASGPFIQQSVTYELRSVIDHAFSPSANAVAAYSWGEGTLGWSYPQYAFQQLPYNMTAAILAGLFAPDQTSPPQPLSNCPTGNCAWESFGTLGVNSKCVDISSRVEKRMDNNTEYYFEAPGDPLLQKTFDRAGSDMYRIFYLTSNIPADMNMSYVEPFLNLTAAMILVDWVKVWPSDPSVDTSTTYQLLGQNSRIEARRCAVYFSAKEVLPRVENGVYSEEVLQEITQPNNLQFLDEGGKIGARKYFVYIHDFPDTLVFQLPGLPPNRRNNFTVPVTAFIPIYSQMMHDLQGQVSFGTRDISNTTTPLLLYKANSVRQSIQNMADSITNEMRRNESSINPEHTVQGHVWIQQQFVVVRWAWLALPATMLVLTSLFLAATIVETRRKDVGVWLSSPLALFFNARLDSSGKDVLFNASSKSLNTADGMVQVTAGLKASIVKGSRMIHVVAKEPVKTKDEDFEMRSLRRLSLGPIETSMFEDRAGFADDLGRTPGATVMHRKA</sequence>
<feature type="transmembrane region" description="Helical" evidence="6">
    <location>
        <begin position="371"/>
        <end position="396"/>
    </location>
</feature>
<feature type="region of interest" description="Disordered" evidence="5">
    <location>
        <begin position="279"/>
        <end position="319"/>
    </location>
</feature>
<evidence type="ECO:0000313" key="7">
    <source>
        <dbReference type="EMBL" id="KAF4492770.1"/>
    </source>
</evidence>
<protein>
    <recommendedName>
        <fullName evidence="3">Ribosome biogenesis protein SLX9</fullName>
    </recommendedName>
</protein>
<keyword evidence="6" id="KW-0472">Membrane</keyword>
<evidence type="ECO:0000256" key="4">
    <source>
        <dbReference type="ARBA" id="ARBA00023242"/>
    </source>
</evidence>
<reference evidence="7 8" key="2">
    <citation type="submission" date="2020-04" db="EMBL/GenBank/DDBJ databases">
        <title>Genome sequencing and assembly of multiple isolates from the Colletotrichum gloeosporioides species complex.</title>
        <authorList>
            <person name="Gan P."/>
            <person name="Shirasu K."/>
        </authorList>
    </citation>
    <scope>NUCLEOTIDE SEQUENCE [LARGE SCALE GENOMIC DNA]</scope>
    <source>
        <strain evidence="7 8">Nara gc5</strain>
    </source>
</reference>
<accession>A0A7J6JQW1</accession>
<dbReference type="EMBL" id="ANPB02000001">
    <property type="protein sequence ID" value="KAF4492770.1"/>
    <property type="molecule type" value="Genomic_DNA"/>
</dbReference>
<keyword evidence="6" id="KW-1133">Transmembrane helix</keyword>
<gene>
    <name evidence="7" type="ORF">CGGC5_v000377</name>
</gene>
<comment type="similarity">
    <text evidence="2">Belongs to the SLX9 family.</text>
</comment>
<keyword evidence="4" id="KW-0539">Nucleus</keyword>
<dbReference type="GO" id="GO:0030688">
    <property type="term" value="C:preribosome, small subunit precursor"/>
    <property type="evidence" value="ECO:0007669"/>
    <property type="project" value="InterPro"/>
</dbReference>
<evidence type="ECO:0000256" key="6">
    <source>
        <dbReference type="SAM" id="Phobius"/>
    </source>
</evidence>
<dbReference type="InterPro" id="IPR021514">
    <property type="entry name" value="DUF3176"/>
</dbReference>
<evidence type="ECO:0000256" key="3">
    <source>
        <dbReference type="ARBA" id="ARBA00021321"/>
    </source>
</evidence>
<feature type="transmembrane region" description="Helical" evidence="6">
    <location>
        <begin position="810"/>
        <end position="832"/>
    </location>
</feature>
<dbReference type="OrthoDB" id="5429132at2759"/>
<comment type="subcellular location">
    <subcellularLocation>
        <location evidence="1">Nucleus</location>
        <location evidence="1">Nucleolus</location>
    </subcellularLocation>
</comment>
<dbReference type="AlphaFoldDB" id="A0A7J6JQW1"/>
<dbReference type="Proteomes" id="UP000011096">
    <property type="component" value="Unassembled WGS sequence"/>
</dbReference>
<organism evidence="7 8">
    <name type="scientific">Colletotrichum fructicola (strain Nara gc5)</name>
    <name type="common">Anthracnose fungus</name>
    <name type="synonym">Colletotrichum gloeosporioides (strain Nara gc5)</name>
    <dbReference type="NCBI Taxonomy" id="1213859"/>
    <lineage>
        <taxon>Eukaryota</taxon>
        <taxon>Fungi</taxon>
        <taxon>Dikarya</taxon>
        <taxon>Ascomycota</taxon>
        <taxon>Pezizomycotina</taxon>
        <taxon>Sordariomycetes</taxon>
        <taxon>Hypocreomycetidae</taxon>
        <taxon>Glomerellales</taxon>
        <taxon>Glomerellaceae</taxon>
        <taxon>Colletotrichum</taxon>
        <taxon>Colletotrichum gloeosporioides species complex</taxon>
    </lineage>
</organism>
<feature type="transmembrane region" description="Helical" evidence="6">
    <location>
        <begin position="437"/>
        <end position="458"/>
    </location>
</feature>
<dbReference type="GO" id="GO:0030686">
    <property type="term" value="C:90S preribosome"/>
    <property type="evidence" value="ECO:0007669"/>
    <property type="project" value="InterPro"/>
</dbReference>
<dbReference type="RefSeq" id="XP_031884226.2">
    <property type="nucleotide sequence ID" value="XM_032036975.2"/>
</dbReference>
<evidence type="ECO:0000256" key="5">
    <source>
        <dbReference type="SAM" id="MobiDB-lite"/>
    </source>
</evidence>
<dbReference type="InParanoid" id="A0A7J6JQW1"/>
<evidence type="ECO:0000256" key="2">
    <source>
        <dbReference type="ARBA" id="ARBA00011022"/>
    </source>
</evidence>
<dbReference type="Pfam" id="PF15341">
    <property type="entry name" value="SLX9"/>
    <property type="match status" value="1"/>
</dbReference>
<keyword evidence="6" id="KW-0812">Transmembrane</keyword>
<dbReference type="PANTHER" id="PTHR35394">
    <property type="entry name" value="DUF3176 DOMAIN-CONTAINING PROTEIN"/>
    <property type="match status" value="1"/>
</dbReference>
<name>A0A7J6JQW1_COLFN</name>
<comment type="caution">
    <text evidence="7">The sequence shown here is derived from an EMBL/GenBank/DDBJ whole genome shotgun (WGS) entry which is preliminary data.</text>
</comment>
<feature type="transmembrane region" description="Helical" evidence="6">
    <location>
        <begin position="330"/>
        <end position="351"/>
    </location>
</feature>
<dbReference type="Pfam" id="PF11374">
    <property type="entry name" value="DUF3176"/>
    <property type="match status" value="1"/>
</dbReference>
<evidence type="ECO:0000256" key="1">
    <source>
        <dbReference type="ARBA" id="ARBA00004604"/>
    </source>
</evidence>
<dbReference type="PANTHER" id="PTHR35394:SF5">
    <property type="entry name" value="DUF3176 DOMAIN-CONTAINING PROTEIN"/>
    <property type="match status" value="1"/>
</dbReference>
<dbReference type="GO" id="GO:0005730">
    <property type="term" value="C:nucleolus"/>
    <property type="evidence" value="ECO:0007669"/>
    <property type="project" value="UniProtKB-SubCell"/>
</dbReference>